<proteinExistence type="predicted"/>
<keyword evidence="2" id="KW-1185">Reference proteome</keyword>
<dbReference type="EMBL" id="JANPWB010000005">
    <property type="protein sequence ID" value="KAJ1187625.1"/>
    <property type="molecule type" value="Genomic_DNA"/>
</dbReference>
<name>A0AAV7UF68_PLEWA</name>
<reference evidence="1" key="1">
    <citation type="journal article" date="2022" name="bioRxiv">
        <title>Sequencing and chromosome-scale assembly of the giantPleurodeles waltlgenome.</title>
        <authorList>
            <person name="Brown T."/>
            <person name="Elewa A."/>
            <person name="Iarovenko S."/>
            <person name="Subramanian E."/>
            <person name="Araus A.J."/>
            <person name="Petzold A."/>
            <person name="Susuki M."/>
            <person name="Suzuki K.-i.T."/>
            <person name="Hayashi T."/>
            <person name="Toyoda A."/>
            <person name="Oliveira C."/>
            <person name="Osipova E."/>
            <person name="Leigh N.D."/>
            <person name="Simon A."/>
            <person name="Yun M.H."/>
        </authorList>
    </citation>
    <scope>NUCLEOTIDE SEQUENCE</scope>
    <source>
        <strain evidence="1">20211129_DDA</strain>
        <tissue evidence="1">Liver</tissue>
    </source>
</reference>
<protein>
    <submittedName>
        <fullName evidence="1">Uncharacterized protein</fullName>
    </submittedName>
</protein>
<sequence>MDAVYLGLGLLKTDHHKLVDGVEDAEYAMTALGPSVHELQAKLDTMKDEVTAFYRLVEDAKGHSRQNNIRFLGFPERDKLPSTELFLEEWLMATILDKVPMLFLEERHTMSRGTHTLLRHCLTRSLQASLIFMTETLYYNATT</sequence>
<comment type="caution">
    <text evidence="1">The sequence shown here is derived from an EMBL/GenBank/DDBJ whole genome shotgun (WGS) entry which is preliminary data.</text>
</comment>
<accession>A0AAV7UF68</accession>
<gene>
    <name evidence="1" type="ORF">NDU88_004400</name>
</gene>
<dbReference type="Proteomes" id="UP001066276">
    <property type="component" value="Chromosome 3_1"/>
</dbReference>
<evidence type="ECO:0000313" key="1">
    <source>
        <dbReference type="EMBL" id="KAJ1187625.1"/>
    </source>
</evidence>
<dbReference type="AlphaFoldDB" id="A0AAV7UF68"/>
<evidence type="ECO:0000313" key="2">
    <source>
        <dbReference type="Proteomes" id="UP001066276"/>
    </source>
</evidence>
<organism evidence="1 2">
    <name type="scientific">Pleurodeles waltl</name>
    <name type="common">Iberian ribbed newt</name>
    <dbReference type="NCBI Taxonomy" id="8319"/>
    <lineage>
        <taxon>Eukaryota</taxon>
        <taxon>Metazoa</taxon>
        <taxon>Chordata</taxon>
        <taxon>Craniata</taxon>
        <taxon>Vertebrata</taxon>
        <taxon>Euteleostomi</taxon>
        <taxon>Amphibia</taxon>
        <taxon>Batrachia</taxon>
        <taxon>Caudata</taxon>
        <taxon>Salamandroidea</taxon>
        <taxon>Salamandridae</taxon>
        <taxon>Pleurodelinae</taxon>
        <taxon>Pleurodeles</taxon>
    </lineage>
</organism>